<comment type="similarity">
    <text evidence="2">Belongs to the cation diffusion facilitator (CDF) transporter (TC 2.A.4) family. SLC30A subfamily.</text>
</comment>
<dbReference type="SUPFAM" id="SSF161111">
    <property type="entry name" value="Cation efflux protein transmembrane domain-like"/>
    <property type="match status" value="1"/>
</dbReference>
<dbReference type="PANTHER" id="PTHR11562:SF17">
    <property type="entry name" value="RE54080P-RELATED"/>
    <property type="match status" value="1"/>
</dbReference>
<keyword evidence="3" id="KW-0813">Transport</keyword>
<gene>
    <name evidence="13" type="ORF">TRIP_D260192</name>
</gene>
<evidence type="ECO:0000256" key="1">
    <source>
        <dbReference type="ARBA" id="ARBA00004141"/>
    </source>
</evidence>
<feature type="transmembrane region" description="Helical" evidence="10">
    <location>
        <begin position="85"/>
        <end position="108"/>
    </location>
</feature>
<reference evidence="13" key="1">
    <citation type="submission" date="2018-07" db="EMBL/GenBank/DDBJ databases">
        <authorList>
            <consortium name="Genoscope - CEA"/>
            <person name="William W."/>
        </authorList>
    </citation>
    <scope>NUCLEOTIDE SEQUENCE</scope>
    <source>
        <strain evidence="13">IK1</strain>
    </source>
</reference>
<proteinExistence type="inferred from homology"/>
<evidence type="ECO:0000313" key="13">
    <source>
        <dbReference type="EMBL" id="VBB44778.1"/>
    </source>
</evidence>
<dbReference type="InterPro" id="IPR036837">
    <property type="entry name" value="Cation_efflux_CTD_sf"/>
</dbReference>
<keyword evidence="6 10" id="KW-1133">Transmembrane helix</keyword>
<protein>
    <submittedName>
        <fullName evidence="13">Cation diffusion facilitator family transporter</fullName>
    </submittedName>
</protein>
<name>A0A653AA19_9BACT</name>
<dbReference type="AlphaFoldDB" id="A0A653AA19"/>
<evidence type="ECO:0000256" key="10">
    <source>
        <dbReference type="SAM" id="Phobius"/>
    </source>
</evidence>
<dbReference type="InterPro" id="IPR002524">
    <property type="entry name" value="Cation_efflux"/>
</dbReference>
<evidence type="ECO:0000256" key="7">
    <source>
        <dbReference type="ARBA" id="ARBA00023065"/>
    </source>
</evidence>
<feature type="transmembrane region" description="Helical" evidence="10">
    <location>
        <begin position="120"/>
        <end position="137"/>
    </location>
</feature>
<evidence type="ECO:0000256" key="5">
    <source>
        <dbReference type="ARBA" id="ARBA00022906"/>
    </source>
</evidence>
<organism evidence="13">
    <name type="scientific">uncultured Paludibacter sp</name>
    <dbReference type="NCBI Taxonomy" id="497635"/>
    <lineage>
        <taxon>Bacteria</taxon>
        <taxon>Pseudomonadati</taxon>
        <taxon>Bacteroidota</taxon>
        <taxon>Bacteroidia</taxon>
        <taxon>Bacteroidales</taxon>
        <taxon>Paludibacteraceae</taxon>
        <taxon>Paludibacter</taxon>
        <taxon>environmental samples</taxon>
    </lineage>
</organism>
<dbReference type="NCBIfam" id="TIGR01297">
    <property type="entry name" value="CDF"/>
    <property type="match status" value="1"/>
</dbReference>
<evidence type="ECO:0000256" key="8">
    <source>
        <dbReference type="ARBA" id="ARBA00023136"/>
    </source>
</evidence>
<feature type="coiled-coil region" evidence="9">
    <location>
        <begin position="253"/>
        <end position="280"/>
    </location>
</feature>
<keyword evidence="5" id="KW-0864">Zinc transport</keyword>
<dbReference type="InterPro" id="IPR027470">
    <property type="entry name" value="Cation_efflux_CTD"/>
</dbReference>
<feature type="domain" description="Cation efflux protein transmembrane" evidence="11">
    <location>
        <begin position="19"/>
        <end position="207"/>
    </location>
</feature>
<dbReference type="GO" id="GO:0005886">
    <property type="term" value="C:plasma membrane"/>
    <property type="evidence" value="ECO:0007669"/>
    <property type="project" value="TreeGrafter"/>
</dbReference>
<comment type="subcellular location">
    <subcellularLocation>
        <location evidence="1">Membrane</location>
        <topology evidence="1">Multi-pass membrane protein</topology>
    </subcellularLocation>
</comment>
<evidence type="ECO:0000256" key="2">
    <source>
        <dbReference type="ARBA" id="ARBA00008873"/>
    </source>
</evidence>
<evidence type="ECO:0000256" key="9">
    <source>
        <dbReference type="SAM" id="Coils"/>
    </source>
</evidence>
<feature type="domain" description="Cation efflux protein cytoplasmic" evidence="12">
    <location>
        <begin position="212"/>
        <end position="287"/>
    </location>
</feature>
<keyword evidence="4 10" id="KW-0812">Transmembrane</keyword>
<dbReference type="SUPFAM" id="SSF160240">
    <property type="entry name" value="Cation efflux protein cytoplasmic domain-like"/>
    <property type="match status" value="1"/>
</dbReference>
<keyword evidence="8 10" id="KW-0472">Membrane</keyword>
<dbReference type="Pfam" id="PF01545">
    <property type="entry name" value="Cation_efflux"/>
    <property type="match status" value="1"/>
</dbReference>
<evidence type="ECO:0000259" key="12">
    <source>
        <dbReference type="Pfam" id="PF16916"/>
    </source>
</evidence>
<evidence type="ECO:0000259" key="11">
    <source>
        <dbReference type="Pfam" id="PF01545"/>
    </source>
</evidence>
<feature type="transmembrane region" description="Helical" evidence="10">
    <location>
        <begin position="178"/>
        <end position="196"/>
    </location>
</feature>
<evidence type="ECO:0000256" key="6">
    <source>
        <dbReference type="ARBA" id="ARBA00022989"/>
    </source>
</evidence>
<dbReference type="Pfam" id="PF16916">
    <property type="entry name" value="ZT_dimer"/>
    <property type="match status" value="1"/>
</dbReference>
<accession>A0A653AA19</accession>
<keyword evidence="7" id="KW-0406">Ion transport</keyword>
<sequence length="300" mass="34062">MHSHNEHTHSHTHEVKNIKAAFFLNFFFSLVEIVGGIFTNSVSILSDAIHDMGDSISLGMAWYFQKISTKKSDTKYTYGYKRFSVMGALITSIVLIVGSVIILSEAIPRLFHPQETQAKGMFLLAILGIIINGAALFQLKKGDSLNEKVVSLHFLEDVLGWAAVLIGATVIYFWKIYIIDPILSIAIALFVLRNVYKNVREISRIILQGTPHSIETENLKSEILKIDENIQSIHDFHLWTVDGNYNVLTIHLVLKEKRNLEQLSALKDKIRQTLNEKEVEHATIEFETPNEECCFENCCE</sequence>
<dbReference type="EMBL" id="UPXZ01000019">
    <property type="protein sequence ID" value="VBB44778.1"/>
    <property type="molecule type" value="Genomic_DNA"/>
</dbReference>
<feature type="transmembrane region" description="Helical" evidence="10">
    <location>
        <begin position="20"/>
        <end position="38"/>
    </location>
</feature>
<evidence type="ECO:0000256" key="3">
    <source>
        <dbReference type="ARBA" id="ARBA00022448"/>
    </source>
</evidence>
<evidence type="ECO:0000256" key="4">
    <source>
        <dbReference type="ARBA" id="ARBA00022692"/>
    </source>
</evidence>
<keyword evidence="5" id="KW-0862">Zinc</keyword>
<dbReference type="Gene3D" id="1.20.1510.10">
    <property type="entry name" value="Cation efflux protein transmembrane domain"/>
    <property type="match status" value="1"/>
</dbReference>
<dbReference type="PANTHER" id="PTHR11562">
    <property type="entry name" value="CATION EFFLUX PROTEIN/ ZINC TRANSPORTER"/>
    <property type="match status" value="1"/>
</dbReference>
<keyword evidence="9" id="KW-0175">Coiled coil</keyword>
<dbReference type="InterPro" id="IPR027469">
    <property type="entry name" value="Cation_efflux_TMD_sf"/>
</dbReference>
<dbReference type="InterPro" id="IPR050681">
    <property type="entry name" value="CDF/SLC30A"/>
</dbReference>
<dbReference type="InterPro" id="IPR058533">
    <property type="entry name" value="Cation_efflux_TM"/>
</dbReference>
<dbReference type="GO" id="GO:0005385">
    <property type="term" value="F:zinc ion transmembrane transporter activity"/>
    <property type="evidence" value="ECO:0007669"/>
    <property type="project" value="TreeGrafter"/>
</dbReference>